<reference evidence="1 2" key="1">
    <citation type="submission" date="2024-01" db="EMBL/GenBank/DDBJ databases">
        <title>The genomes of 5 underutilized Papilionoideae crops provide insights into root nodulation and disease resistanc.</title>
        <authorList>
            <person name="Jiang F."/>
        </authorList>
    </citation>
    <scope>NUCLEOTIDE SEQUENCE [LARGE SCALE GENOMIC DNA]</scope>
    <source>
        <strain evidence="1">DUOXIRENSHENG_FW03</strain>
        <tissue evidence="1">Leaves</tissue>
    </source>
</reference>
<proteinExistence type="predicted"/>
<evidence type="ECO:0000313" key="1">
    <source>
        <dbReference type="EMBL" id="KAK7399391.1"/>
    </source>
</evidence>
<dbReference type="Proteomes" id="UP001386955">
    <property type="component" value="Unassembled WGS sequence"/>
</dbReference>
<evidence type="ECO:0000313" key="2">
    <source>
        <dbReference type="Proteomes" id="UP001386955"/>
    </source>
</evidence>
<sequence>MKQINLLSCQFFVSQKENILSGMHVMIFYFGHDNIVLHSIREAKDSTNQSISFFHITLLNYAILLFI</sequence>
<name>A0AAN9SKU5_PSOTE</name>
<keyword evidence="2" id="KW-1185">Reference proteome</keyword>
<accession>A0AAN9SKU5</accession>
<comment type="caution">
    <text evidence="1">The sequence shown here is derived from an EMBL/GenBank/DDBJ whole genome shotgun (WGS) entry which is preliminary data.</text>
</comment>
<organism evidence="1 2">
    <name type="scientific">Psophocarpus tetragonolobus</name>
    <name type="common">Winged bean</name>
    <name type="synonym">Dolichos tetragonolobus</name>
    <dbReference type="NCBI Taxonomy" id="3891"/>
    <lineage>
        <taxon>Eukaryota</taxon>
        <taxon>Viridiplantae</taxon>
        <taxon>Streptophyta</taxon>
        <taxon>Embryophyta</taxon>
        <taxon>Tracheophyta</taxon>
        <taxon>Spermatophyta</taxon>
        <taxon>Magnoliopsida</taxon>
        <taxon>eudicotyledons</taxon>
        <taxon>Gunneridae</taxon>
        <taxon>Pentapetalae</taxon>
        <taxon>rosids</taxon>
        <taxon>fabids</taxon>
        <taxon>Fabales</taxon>
        <taxon>Fabaceae</taxon>
        <taxon>Papilionoideae</taxon>
        <taxon>50 kb inversion clade</taxon>
        <taxon>NPAAA clade</taxon>
        <taxon>indigoferoid/millettioid clade</taxon>
        <taxon>Phaseoleae</taxon>
        <taxon>Psophocarpus</taxon>
    </lineage>
</organism>
<gene>
    <name evidence="1" type="ORF">VNO78_10573</name>
</gene>
<protein>
    <submittedName>
        <fullName evidence="1">Uncharacterized protein</fullName>
    </submittedName>
</protein>
<dbReference type="AlphaFoldDB" id="A0AAN9SKU5"/>
<dbReference type="EMBL" id="JAYMYS010000003">
    <property type="protein sequence ID" value="KAK7399391.1"/>
    <property type="molecule type" value="Genomic_DNA"/>
</dbReference>